<reference evidence="4 5" key="1">
    <citation type="submission" date="2019-08" db="EMBL/GenBank/DDBJ databases">
        <title>In-depth cultivation of the pig gut microbiome towards novel bacterial diversity and tailored functional studies.</title>
        <authorList>
            <person name="Wylensek D."/>
            <person name="Hitch T.C.A."/>
            <person name="Clavel T."/>
        </authorList>
    </citation>
    <scope>NUCLEOTIDE SEQUENCE [LARGE SCALE GENOMIC DNA]</scope>
    <source>
        <strain evidence="4 5">SM-530-WT-4B</strain>
    </source>
</reference>
<dbReference type="CDD" id="cd07034">
    <property type="entry name" value="TPP_PYR_PFOR_IOR-alpha_like"/>
    <property type="match status" value="1"/>
</dbReference>
<dbReference type="SUPFAM" id="SSF52518">
    <property type="entry name" value="Thiamin diphosphate-binding fold (THDP-binding)"/>
    <property type="match status" value="1"/>
</dbReference>
<feature type="domain" description="Pyruvate flavodoxin/ferredoxin oxidoreductase pyrimidine binding" evidence="2">
    <location>
        <begin position="16"/>
        <end position="250"/>
    </location>
</feature>
<dbReference type="InterPro" id="IPR002880">
    <property type="entry name" value="Pyrv_Fd/Flavodoxin_OxRdtase_N"/>
</dbReference>
<evidence type="ECO:0000313" key="5">
    <source>
        <dbReference type="Proteomes" id="UP000473699"/>
    </source>
</evidence>
<accession>A0A6L5YEZ6</accession>
<organism evidence="4 5">
    <name type="scientific">Pyramidobacter porci</name>
    <dbReference type="NCBI Taxonomy" id="2605789"/>
    <lineage>
        <taxon>Bacteria</taxon>
        <taxon>Thermotogati</taxon>
        <taxon>Synergistota</taxon>
        <taxon>Synergistia</taxon>
        <taxon>Synergistales</taxon>
        <taxon>Dethiosulfovibrionaceae</taxon>
        <taxon>Pyramidobacter</taxon>
    </lineage>
</organism>
<dbReference type="Pfam" id="PF17147">
    <property type="entry name" value="PFOR_II"/>
    <property type="match status" value="1"/>
</dbReference>
<evidence type="ECO:0000259" key="2">
    <source>
        <dbReference type="Pfam" id="PF01855"/>
    </source>
</evidence>
<sequence>MAEIKFWQGNEAVAFGALAAGCKFYAGYPITPSTEVMETMAVELPKVGGVFQQMEDELGACGCAIGASIAGVKSMTASSGPGFTLKQENLGLAYEAEIPLVVVDVMRGGPSTGLPTQGAQQDVMQARWGTHGDHGTIALAPASVEECYTLTVEAFNLAERFRQPVLIMSDAEIGHMREKFVVPDPESLKVVDRKRPSVDAEHFVPYQADPEDDVPPMAGFGDGYRWHVTGLTHNDWGFPTTDPGDIDKKMRRLMRKVDRFRDDIVKFDTVEVEDAEILVVSYGSVSRSSVRAVRDARAQGVKVGHFRPITLWPFADKELERLARRVKTIIVPELNCGQMVLEVERAVHGKARVVPLNRVDGELFQPTEIFNKIVEEAK</sequence>
<dbReference type="Proteomes" id="UP000473699">
    <property type="component" value="Unassembled WGS sequence"/>
</dbReference>
<evidence type="ECO:0000313" key="4">
    <source>
        <dbReference type="EMBL" id="MST56182.1"/>
    </source>
</evidence>
<dbReference type="Gene3D" id="3.40.50.970">
    <property type="match status" value="1"/>
</dbReference>
<comment type="caution">
    <text evidence="4">The sequence shown here is derived from an EMBL/GenBank/DDBJ whole genome shotgun (WGS) entry which is preliminary data.</text>
</comment>
<keyword evidence="5" id="KW-1185">Reference proteome</keyword>
<keyword evidence="1" id="KW-0560">Oxidoreductase</keyword>
<dbReference type="InterPro" id="IPR009014">
    <property type="entry name" value="Transketo_C/PFOR_II"/>
</dbReference>
<dbReference type="AlphaFoldDB" id="A0A6L5YEZ6"/>
<protein>
    <submittedName>
        <fullName evidence="4">2-oxoacid:acceptor oxidoreductase subunit alpha</fullName>
    </submittedName>
</protein>
<dbReference type="InterPro" id="IPR052368">
    <property type="entry name" value="2-oxoacid_oxidoreductase"/>
</dbReference>
<dbReference type="PANTHER" id="PTHR43088">
    <property type="entry name" value="SUBUNIT OF PYRUVATE:FLAVODOXIN OXIDOREDUCTASE-RELATED"/>
    <property type="match status" value="1"/>
</dbReference>
<dbReference type="Pfam" id="PF01855">
    <property type="entry name" value="POR_N"/>
    <property type="match status" value="1"/>
</dbReference>
<dbReference type="PANTHER" id="PTHR43088:SF1">
    <property type="entry name" value="SUBUNIT OF PYRUVATE:FLAVODOXIN OXIDOREDUCTASE"/>
    <property type="match status" value="1"/>
</dbReference>
<dbReference type="InterPro" id="IPR029061">
    <property type="entry name" value="THDP-binding"/>
</dbReference>
<dbReference type="Gene3D" id="3.40.50.920">
    <property type="match status" value="1"/>
</dbReference>
<dbReference type="SUPFAM" id="SSF52922">
    <property type="entry name" value="TK C-terminal domain-like"/>
    <property type="match status" value="1"/>
</dbReference>
<dbReference type="PROSITE" id="PS51257">
    <property type="entry name" value="PROKAR_LIPOPROTEIN"/>
    <property type="match status" value="1"/>
</dbReference>
<dbReference type="GO" id="GO:0016491">
    <property type="term" value="F:oxidoreductase activity"/>
    <property type="evidence" value="ECO:0007669"/>
    <property type="project" value="UniProtKB-KW"/>
</dbReference>
<dbReference type="NCBIfam" id="NF006412">
    <property type="entry name" value="PRK08659.1"/>
    <property type="match status" value="1"/>
</dbReference>
<name>A0A6L5YEZ6_9BACT</name>
<dbReference type="EMBL" id="VUNH01000009">
    <property type="protein sequence ID" value="MST56182.1"/>
    <property type="molecule type" value="Genomic_DNA"/>
</dbReference>
<evidence type="ECO:0000256" key="1">
    <source>
        <dbReference type="ARBA" id="ARBA00023002"/>
    </source>
</evidence>
<dbReference type="RefSeq" id="WP_154529259.1">
    <property type="nucleotide sequence ID" value="NZ_VUNH01000009.1"/>
</dbReference>
<dbReference type="InterPro" id="IPR033412">
    <property type="entry name" value="PFOR_II"/>
</dbReference>
<evidence type="ECO:0000259" key="3">
    <source>
        <dbReference type="Pfam" id="PF17147"/>
    </source>
</evidence>
<proteinExistence type="predicted"/>
<dbReference type="FunFam" id="3.40.50.970:FF:000022">
    <property type="entry name" value="2-oxoglutarate ferredoxin oxidoreductase alpha subunit"/>
    <property type="match status" value="1"/>
</dbReference>
<gene>
    <name evidence="4" type="ORF">FYJ74_09085</name>
</gene>
<feature type="domain" description="Pyruvate:ferredoxin oxidoreductase core" evidence="3">
    <location>
        <begin position="275"/>
        <end position="369"/>
    </location>
</feature>